<accession>A0A9Q9EEA1</accession>
<evidence type="ECO:0000313" key="3">
    <source>
        <dbReference type="Proteomes" id="UP001056384"/>
    </source>
</evidence>
<evidence type="ECO:0000256" key="1">
    <source>
        <dbReference type="SAM" id="MobiDB-lite"/>
    </source>
</evidence>
<gene>
    <name evidence="2" type="ORF">Slin15195_G000130</name>
</gene>
<keyword evidence="3" id="KW-1185">Reference proteome</keyword>
<feature type="region of interest" description="Disordered" evidence="1">
    <location>
        <begin position="287"/>
        <end position="355"/>
    </location>
</feature>
<sequence length="486" mass="52323">MPLSQGTTQRYSIGGKTLAAYTPYDQPSGANAAKCLLDDNVQIEGSPPVSVVEVFKDEMRGTVKAEQEVLREDDVCEWKADWEADEPVTNPRPTTGIKRLPPDYSSSQVPSPPVQASGVLPAESNSSVPESHAMPASSFQWRPYADWSPSPLHMSNGGMELPMPQSRFTQQDQGNDSHVSSAFQRVPCSSIDPWNYISPYAAAGVAQADLVQPPRKKQFKHKPMKKTEQLSAMADLETRLTAFNKAADEQAMQKAILATGNPEPGVFQLLQADGTYAQPVVPDLVNPVFDNDSCQDHASEPIHKRKRSQSPPPSAITPAATNTTPARRGRPPKGQEKQSAAKAKAEKPKKVKPVGTKAKRNKLLNIPEEVEDISHALNELGAPLERVLDNIALQSEKIMTKSPGTAEVVEKLRDMTKEWKASNRKCLKGATEFLMRNGALAMGAVTVPNGSLDVVPAVSIADAAAGDEGATNAVAVPPVSSEDGTK</sequence>
<name>A0A9Q9EEA1_9PEZI</name>
<protein>
    <submittedName>
        <fullName evidence="2">Uncharacterized protein</fullName>
    </submittedName>
</protein>
<feature type="region of interest" description="Disordered" evidence="1">
    <location>
        <begin position="82"/>
        <end position="134"/>
    </location>
</feature>
<proteinExistence type="predicted"/>
<dbReference type="AlphaFoldDB" id="A0A9Q9EEA1"/>
<feature type="compositionally biased region" description="Low complexity" evidence="1">
    <location>
        <begin position="316"/>
        <end position="326"/>
    </location>
</feature>
<organism evidence="2 3">
    <name type="scientific">Septoria linicola</name>
    <dbReference type="NCBI Taxonomy" id="215465"/>
    <lineage>
        <taxon>Eukaryota</taxon>
        <taxon>Fungi</taxon>
        <taxon>Dikarya</taxon>
        <taxon>Ascomycota</taxon>
        <taxon>Pezizomycotina</taxon>
        <taxon>Dothideomycetes</taxon>
        <taxon>Dothideomycetidae</taxon>
        <taxon>Mycosphaerellales</taxon>
        <taxon>Mycosphaerellaceae</taxon>
        <taxon>Septoria</taxon>
    </lineage>
</organism>
<dbReference type="EMBL" id="CP099418">
    <property type="protein sequence ID" value="USW46694.1"/>
    <property type="molecule type" value="Genomic_DNA"/>
</dbReference>
<dbReference type="Proteomes" id="UP001056384">
    <property type="component" value="Chromosome 1"/>
</dbReference>
<evidence type="ECO:0000313" key="2">
    <source>
        <dbReference type="EMBL" id="USW46694.1"/>
    </source>
</evidence>
<feature type="compositionally biased region" description="Low complexity" evidence="1">
    <location>
        <begin position="102"/>
        <end position="117"/>
    </location>
</feature>
<reference evidence="2" key="1">
    <citation type="submission" date="2022-06" db="EMBL/GenBank/DDBJ databases">
        <title>Complete genome sequences of two strains of the flax pathogen Septoria linicola.</title>
        <authorList>
            <person name="Lapalu N."/>
            <person name="Simon A."/>
            <person name="Demenou B."/>
            <person name="Paumier D."/>
            <person name="Guillot M.-P."/>
            <person name="Gout L."/>
            <person name="Valade R."/>
        </authorList>
    </citation>
    <scope>NUCLEOTIDE SEQUENCE</scope>
    <source>
        <strain evidence="2">SE15195</strain>
    </source>
</reference>